<dbReference type="Gene3D" id="3.40.50.1820">
    <property type="entry name" value="alpha/beta hydrolase"/>
    <property type="match status" value="1"/>
</dbReference>
<dbReference type="EMBL" id="JACCBA010000001">
    <property type="protein sequence ID" value="NYD52352.1"/>
    <property type="molecule type" value="Genomic_DNA"/>
</dbReference>
<dbReference type="GO" id="GO:0003824">
    <property type="term" value="F:catalytic activity"/>
    <property type="evidence" value="ECO:0007669"/>
    <property type="project" value="UniProtKB-ARBA"/>
</dbReference>
<dbReference type="AlphaFoldDB" id="A0A7Y9ER08"/>
<dbReference type="SUPFAM" id="SSF53474">
    <property type="entry name" value="alpha/beta-Hydrolases"/>
    <property type="match status" value="1"/>
</dbReference>
<name>A0A7Y9ER08_9ACTN</name>
<sequence length="243" mass="24962">MRDLAARTFTPDSPADAPPVLLVHGFGSDGRADWIETGMVDALTAVGRSVIVPDLPGHGDSPAPASAGEATAPAVAAALVAILDRAGAETFDAVGYSLGARIAWELPSAAPGRMERAVLGGLSPVEPFTAVDIDALRRAVDEGTECDDPFTGAIAAMVRAQGDRAAGLALCVEGLRATPFEGGPWNAKVLPVFVVGENDELTRGIGRLAEELGEAELVTVPGAHHEVPGGPHWRVAVLDALSR</sequence>
<comment type="caution">
    <text evidence="2">The sequence shown here is derived from an EMBL/GenBank/DDBJ whole genome shotgun (WGS) entry which is preliminary data.</text>
</comment>
<dbReference type="GO" id="GO:0016020">
    <property type="term" value="C:membrane"/>
    <property type="evidence" value="ECO:0007669"/>
    <property type="project" value="TreeGrafter"/>
</dbReference>
<reference evidence="2 3" key="1">
    <citation type="submission" date="2020-07" db="EMBL/GenBank/DDBJ databases">
        <title>Sequencing the genomes of 1000 actinobacteria strains.</title>
        <authorList>
            <person name="Klenk H.-P."/>
        </authorList>
    </citation>
    <scope>NUCLEOTIDE SEQUENCE [LARGE SCALE GENOMIC DNA]</scope>
    <source>
        <strain evidence="2 3">DSM 40398</strain>
    </source>
</reference>
<feature type="domain" description="AB hydrolase-1" evidence="1">
    <location>
        <begin position="18"/>
        <end position="122"/>
    </location>
</feature>
<dbReference type="PANTHER" id="PTHR43798">
    <property type="entry name" value="MONOACYLGLYCEROL LIPASE"/>
    <property type="match status" value="1"/>
</dbReference>
<dbReference type="InterPro" id="IPR029058">
    <property type="entry name" value="AB_hydrolase_fold"/>
</dbReference>
<organism evidence="2 3">
    <name type="scientific">Actinomadura luteofluorescens</name>
    <dbReference type="NCBI Taxonomy" id="46163"/>
    <lineage>
        <taxon>Bacteria</taxon>
        <taxon>Bacillati</taxon>
        <taxon>Actinomycetota</taxon>
        <taxon>Actinomycetes</taxon>
        <taxon>Streptosporangiales</taxon>
        <taxon>Thermomonosporaceae</taxon>
        <taxon>Actinomadura</taxon>
    </lineage>
</organism>
<evidence type="ECO:0000313" key="3">
    <source>
        <dbReference type="Proteomes" id="UP000529783"/>
    </source>
</evidence>
<dbReference type="Proteomes" id="UP000529783">
    <property type="component" value="Unassembled WGS sequence"/>
</dbReference>
<evidence type="ECO:0000259" key="1">
    <source>
        <dbReference type="Pfam" id="PF00561"/>
    </source>
</evidence>
<dbReference type="RefSeq" id="WP_179848568.1">
    <property type="nucleotide sequence ID" value="NZ_JACCBA010000001.1"/>
</dbReference>
<accession>A0A7Y9ER08</accession>
<dbReference type="InterPro" id="IPR050266">
    <property type="entry name" value="AB_hydrolase_sf"/>
</dbReference>
<gene>
    <name evidence="2" type="ORF">BJY14_008335</name>
</gene>
<dbReference type="InterPro" id="IPR000073">
    <property type="entry name" value="AB_hydrolase_1"/>
</dbReference>
<evidence type="ECO:0000313" key="2">
    <source>
        <dbReference type="EMBL" id="NYD52352.1"/>
    </source>
</evidence>
<dbReference type="PANTHER" id="PTHR43798:SF33">
    <property type="entry name" value="HYDROLASE, PUTATIVE (AFU_ORTHOLOGUE AFUA_2G14860)-RELATED"/>
    <property type="match status" value="1"/>
</dbReference>
<dbReference type="Pfam" id="PF00561">
    <property type="entry name" value="Abhydrolase_1"/>
    <property type="match status" value="1"/>
</dbReference>
<keyword evidence="3" id="KW-1185">Reference proteome</keyword>
<proteinExistence type="predicted"/>
<protein>
    <submittedName>
        <fullName evidence="2">Pimeloyl-ACP methyl ester carboxylesterase</fullName>
    </submittedName>
</protein>